<sequence>MLPRVAMDNLNRSLRGRSAAGTTLQTCVGGFEDQPRVMLYKILEHIIDLNRVATKMKASLRSDDVLNSEDEYP</sequence>
<comment type="caution">
    <text evidence="1">The sequence shown here is derived from an EMBL/GenBank/DDBJ whole genome shotgun (WGS) entry which is preliminary data.</text>
</comment>
<name>A0A8X8VWK8_SALSN</name>
<accession>A0A8X8VWK8</accession>
<dbReference type="EMBL" id="PNBA02000455">
    <property type="protein sequence ID" value="KAG6383664.1"/>
    <property type="molecule type" value="Genomic_DNA"/>
</dbReference>
<organism evidence="1">
    <name type="scientific">Salvia splendens</name>
    <name type="common">Scarlet sage</name>
    <dbReference type="NCBI Taxonomy" id="180675"/>
    <lineage>
        <taxon>Eukaryota</taxon>
        <taxon>Viridiplantae</taxon>
        <taxon>Streptophyta</taxon>
        <taxon>Embryophyta</taxon>
        <taxon>Tracheophyta</taxon>
        <taxon>Spermatophyta</taxon>
        <taxon>Magnoliopsida</taxon>
        <taxon>eudicotyledons</taxon>
        <taxon>Gunneridae</taxon>
        <taxon>Pentapetalae</taxon>
        <taxon>asterids</taxon>
        <taxon>lamiids</taxon>
        <taxon>Lamiales</taxon>
        <taxon>Lamiaceae</taxon>
        <taxon>Nepetoideae</taxon>
        <taxon>Mentheae</taxon>
        <taxon>Salviinae</taxon>
        <taxon>Salvia</taxon>
        <taxon>Salvia subgen. Calosphace</taxon>
        <taxon>core Calosphace</taxon>
    </lineage>
</organism>
<reference evidence="1" key="1">
    <citation type="submission" date="2018-01" db="EMBL/GenBank/DDBJ databases">
        <authorList>
            <person name="Mao J.F."/>
        </authorList>
    </citation>
    <scope>NUCLEOTIDE SEQUENCE</scope>
    <source>
        <strain evidence="1">Huo1</strain>
        <tissue evidence="1">Leaf</tissue>
    </source>
</reference>
<proteinExistence type="predicted"/>
<evidence type="ECO:0000313" key="2">
    <source>
        <dbReference type="Proteomes" id="UP000298416"/>
    </source>
</evidence>
<keyword evidence="2" id="KW-1185">Reference proteome</keyword>
<gene>
    <name evidence="1" type="ORF">SASPL_156574</name>
</gene>
<evidence type="ECO:0000313" key="1">
    <source>
        <dbReference type="EMBL" id="KAG6383664.1"/>
    </source>
</evidence>
<protein>
    <submittedName>
        <fullName evidence="1">Uncharacterized protein</fullName>
    </submittedName>
</protein>
<reference evidence="1" key="2">
    <citation type="submission" date="2020-08" db="EMBL/GenBank/DDBJ databases">
        <title>Plant Genome Project.</title>
        <authorList>
            <person name="Zhang R.-G."/>
        </authorList>
    </citation>
    <scope>NUCLEOTIDE SEQUENCE</scope>
    <source>
        <strain evidence="1">Huo1</strain>
        <tissue evidence="1">Leaf</tissue>
    </source>
</reference>
<dbReference type="AlphaFoldDB" id="A0A8X8VWK8"/>
<dbReference type="Proteomes" id="UP000298416">
    <property type="component" value="Unassembled WGS sequence"/>
</dbReference>